<dbReference type="InterPro" id="IPR020605">
    <property type="entry name" value="Octanoyltransferase_CS"/>
</dbReference>
<feature type="active site" description="Acyl-thioester intermediate" evidence="7">
    <location>
        <position position="182"/>
    </location>
</feature>
<dbReference type="FunCoup" id="A0A2R2MNR5">
    <property type="interactions" value="1174"/>
</dbReference>
<dbReference type="NCBIfam" id="NF010925">
    <property type="entry name" value="PRK14345.1"/>
    <property type="match status" value="1"/>
</dbReference>
<dbReference type="PIRSF" id="PIRSF016262">
    <property type="entry name" value="LPLase"/>
    <property type="match status" value="1"/>
</dbReference>
<dbReference type="PANTHER" id="PTHR10993">
    <property type="entry name" value="OCTANOYLTRANSFERASE"/>
    <property type="match status" value="1"/>
</dbReference>
<dbReference type="GO" id="GO:0033819">
    <property type="term" value="F:lipoyl(octanoyl) transferase activity"/>
    <property type="evidence" value="ECO:0007669"/>
    <property type="project" value="UniProtKB-EC"/>
</dbReference>
<dbReference type="InParanoid" id="A0A2R2MNR5"/>
<evidence type="ECO:0000256" key="9">
    <source>
        <dbReference type="PIRSR" id="PIRSR016262-3"/>
    </source>
</evidence>
<feature type="site" description="Lowers pKa of active site Cys" evidence="9">
    <location>
        <position position="148"/>
    </location>
</feature>
<comment type="subcellular location">
    <subcellularLocation>
        <location evidence="1 6">Mitochondrion</location>
    </subcellularLocation>
</comment>
<name>A0A2R2MNR5_LINAN</name>
<dbReference type="CDD" id="cd16444">
    <property type="entry name" value="LipB"/>
    <property type="match status" value="1"/>
</dbReference>
<comment type="function">
    <text evidence="6">Catalyzes the transfer of endogenously produced octanoic acid from octanoyl-acyl-carrier-protein onto the lipoyl domains of lipoate-dependent enzymes. Lipoyl-ACP can also act as a substrate although octanoyl-ACP is likely to be the physiological substrate.</text>
</comment>
<dbReference type="GO" id="GO:0009249">
    <property type="term" value="P:protein lipoylation"/>
    <property type="evidence" value="ECO:0007669"/>
    <property type="project" value="InterPro"/>
</dbReference>
<protein>
    <recommendedName>
        <fullName evidence="6">Octanoyl-[acyl-carrier-protein]:protein N-octanoyltransferase LIPT2, mitochondrial</fullName>
        <ecNumber evidence="6">2.3.1.181</ecNumber>
    </recommendedName>
</protein>
<dbReference type="InterPro" id="IPR045864">
    <property type="entry name" value="aa-tRNA-synth_II/BPL/LPL"/>
</dbReference>
<dbReference type="PANTHER" id="PTHR10993:SF7">
    <property type="entry name" value="LIPOYLTRANSFERASE 2, MITOCHONDRIAL-RELATED"/>
    <property type="match status" value="1"/>
</dbReference>
<dbReference type="RefSeq" id="XP_023931854.1">
    <property type="nucleotide sequence ID" value="XM_024076086.1"/>
</dbReference>
<dbReference type="GO" id="GO:0005739">
    <property type="term" value="C:mitochondrion"/>
    <property type="evidence" value="ECO:0007669"/>
    <property type="project" value="UniProtKB-SubCell"/>
</dbReference>
<evidence type="ECO:0000259" key="10">
    <source>
        <dbReference type="PROSITE" id="PS51733"/>
    </source>
</evidence>
<evidence type="ECO:0000256" key="7">
    <source>
        <dbReference type="PIRSR" id="PIRSR016262-1"/>
    </source>
</evidence>
<dbReference type="PROSITE" id="PS01313">
    <property type="entry name" value="LIPB"/>
    <property type="match status" value="1"/>
</dbReference>
<keyword evidence="6" id="KW-0496">Mitochondrion</keyword>
<dbReference type="OrthoDB" id="19908at2759"/>
<gene>
    <name evidence="12" type="primary">LOC112042124</name>
</gene>
<dbReference type="SUPFAM" id="SSF55681">
    <property type="entry name" value="Class II aaRS and biotin synthetases"/>
    <property type="match status" value="1"/>
</dbReference>
<evidence type="ECO:0000256" key="8">
    <source>
        <dbReference type="PIRSR" id="PIRSR016262-2"/>
    </source>
</evidence>
<organism evidence="11 12">
    <name type="scientific">Lingula anatina</name>
    <name type="common">Brachiopod</name>
    <name type="synonym">Lingula unguis</name>
    <dbReference type="NCBI Taxonomy" id="7574"/>
    <lineage>
        <taxon>Eukaryota</taxon>
        <taxon>Metazoa</taxon>
        <taxon>Spiralia</taxon>
        <taxon>Lophotrochozoa</taxon>
        <taxon>Brachiopoda</taxon>
        <taxon>Linguliformea</taxon>
        <taxon>Lingulata</taxon>
        <taxon>Lingulida</taxon>
        <taxon>Linguloidea</taxon>
        <taxon>Lingulidae</taxon>
        <taxon>Lingula</taxon>
    </lineage>
</organism>
<evidence type="ECO:0000256" key="6">
    <source>
        <dbReference type="PIRNR" id="PIRNR016262"/>
    </source>
</evidence>
<feature type="binding site" evidence="8">
    <location>
        <begin position="151"/>
        <end position="153"/>
    </location>
    <ligand>
        <name>substrate</name>
    </ligand>
</feature>
<comment type="similarity">
    <text evidence="3 6">Belongs to the LipB family.</text>
</comment>
<dbReference type="Proteomes" id="UP000085678">
    <property type="component" value="Unplaced"/>
</dbReference>
<evidence type="ECO:0000256" key="3">
    <source>
        <dbReference type="ARBA" id="ARBA00007907"/>
    </source>
</evidence>
<comment type="catalytic activity">
    <reaction evidence="6">
        <text>octanoyl-[ACP] + L-lysyl-[protein] = N(6)-octanoyl-L-lysyl-[protein] + holo-[ACP] + H(+)</text>
        <dbReference type="Rhea" id="RHEA:17665"/>
        <dbReference type="Rhea" id="RHEA-COMP:9636"/>
        <dbReference type="Rhea" id="RHEA-COMP:9685"/>
        <dbReference type="Rhea" id="RHEA-COMP:9752"/>
        <dbReference type="Rhea" id="RHEA-COMP:9928"/>
        <dbReference type="ChEBI" id="CHEBI:15378"/>
        <dbReference type="ChEBI" id="CHEBI:29969"/>
        <dbReference type="ChEBI" id="CHEBI:64479"/>
        <dbReference type="ChEBI" id="CHEBI:78463"/>
        <dbReference type="ChEBI" id="CHEBI:78809"/>
        <dbReference type="EC" id="2.3.1.181"/>
    </reaction>
</comment>
<dbReference type="STRING" id="7574.A0A2R2MNR5"/>
<evidence type="ECO:0000313" key="12">
    <source>
        <dbReference type="RefSeq" id="XP_023931854.1"/>
    </source>
</evidence>
<dbReference type="FunFam" id="3.30.930.10:FF:000035">
    <property type="entry name" value="Putative lipoyltransferase 2, mitochondrial"/>
    <property type="match status" value="1"/>
</dbReference>
<proteinExistence type="inferred from homology"/>
<accession>A0A2R2MNR5</accession>
<dbReference type="EC" id="2.3.1.181" evidence="6"/>
<keyword evidence="5 6" id="KW-0012">Acyltransferase</keyword>
<dbReference type="AlphaFoldDB" id="A0A2R2MNR5"/>
<keyword evidence="11" id="KW-1185">Reference proteome</keyword>
<dbReference type="InterPro" id="IPR000544">
    <property type="entry name" value="Octanoyltransferase"/>
</dbReference>
<feature type="binding site" evidence="8">
    <location>
        <begin position="84"/>
        <end position="91"/>
    </location>
    <ligand>
        <name>substrate</name>
    </ligand>
</feature>
<dbReference type="GeneID" id="112042124"/>
<evidence type="ECO:0000256" key="5">
    <source>
        <dbReference type="ARBA" id="ARBA00023315"/>
    </source>
</evidence>
<reference evidence="12" key="1">
    <citation type="submission" date="2025-08" db="UniProtKB">
        <authorList>
            <consortium name="RefSeq"/>
        </authorList>
    </citation>
    <scope>IDENTIFICATION</scope>
    <source>
        <tissue evidence="12">Gonads</tissue>
    </source>
</reference>
<keyword evidence="4 6" id="KW-0808">Transferase</keyword>
<evidence type="ECO:0000256" key="4">
    <source>
        <dbReference type="ARBA" id="ARBA00022679"/>
    </source>
</evidence>
<sequence length="230" mass="26023">MQQQCVFMKLGRLGYLQALEIQNRLSKLRLDHMAGEPVQQNPVNTLLLLEHNPVYTIGMRTKDYTLRDEDHLKALGAEFVKTNRGGLITFHGPGQLVVYPVIYLKDFKLSMREYIRKLEDTVIDMCAVAYGIEANTTKDTGIWVGEKKLCAIGVHGARYVTTHGLALNCNTDLDWFKHIVPCGIVDKGVTSLSQLMSRNVTVEEAIPPFLQSFAKNFQCELKEMIFTSEQ</sequence>
<dbReference type="HAMAP" id="MF_00013">
    <property type="entry name" value="LipB"/>
    <property type="match status" value="1"/>
</dbReference>
<dbReference type="UniPathway" id="UPA00538">
    <property type="reaction ID" value="UER00592"/>
</dbReference>
<comment type="pathway">
    <text evidence="2 6">Protein modification; protein lipoylation via endogenous pathway; protein N(6)-(lipoyl)lysine from octanoyl-[acyl-carrier-protein]: step 1/2.</text>
</comment>
<dbReference type="OMA" id="PPMGIRD"/>
<dbReference type="KEGG" id="lak:112042124"/>
<dbReference type="Gene3D" id="3.30.930.10">
    <property type="entry name" value="Bira Bifunctional Protein, Domain 2"/>
    <property type="match status" value="1"/>
</dbReference>
<evidence type="ECO:0000256" key="1">
    <source>
        <dbReference type="ARBA" id="ARBA00004173"/>
    </source>
</evidence>
<dbReference type="PROSITE" id="PS51733">
    <property type="entry name" value="BPL_LPL_CATALYTIC"/>
    <property type="match status" value="1"/>
</dbReference>
<evidence type="ECO:0000313" key="11">
    <source>
        <dbReference type="Proteomes" id="UP000085678"/>
    </source>
</evidence>
<dbReference type="Pfam" id="PF21948">
    <property type="entry name" value="LplA-B_cat"/>
    <property type="match status" value="1"/>
</dbReference>
<dbReference type="InterPro" id="IPR004143">
    <property type="entry name" value="BPL_LPL_catalytic"/>
</dbReference>
<feature type="binding site" evidence="8">
    <location>
        <begin position="164"/>
        <end position="166"/>
    </location>
    <ligand>
        <name>substrate</name>
    </ligand>
</feature>
<evidence type="ECO:0000256" key="2">
    <source>
        <dbReference type="ARBA" id="ARBA00004821"/>
    </source>
</evidence>
<feature type="domain" description="BPL/LPL catalytic" evidence="10">
    <location>
        <begin position="40"/>
        <end position="221"/>
    </location>
</feature>
<dbReference type="NCBIfam" id="TIGR00214">
    <property type="entry name" value="lipB"/>
    <property type="match status" value="1"/>
</dbReference>